<keyword evidence="1" id="KW-0812">Transmembrane</keyword>
<organism evidence="2 3">
    <name type="scientific">Fontibacillus panacisegetis</name>
    <dbReference type="NCBI Taxonomy" id="670482"/>
    <lineage>
        <taxon>Bacteria</taxon>
        <taxon>Bacillati</taxon>
        <taxon>Bacillota</taxon>
        <taxon>Bacilli</taxon>
        <taxon>Bacillales</taxon>
        <taxon>Paenibacillaceae</taxon>
        <taxon>Fontibacillus</taxon>
    </lineage>
</organism>
<dbReference type="AlphaFoldDB" id="A0A1G7TVI8"/>
<sequence length="76" mass="9335">MQILIERKNWKDNPQNVVKWWNSIVDIEENDLDDEMIHRLLRWKEIRRNLKGVNTILDYNLVVSYITCIYLPYMIV</sequence>
<dbReference type="Proteomes" id="UP000198972">
    <property type="component" value="Unassembled WGS sequence"/>
</dbReference>
<dbReference type="EMBL" id="FNBG01000040">
    <property type="protein sequence ID" value="SDG39228.1"/>
    <property type="molecule type" value="Genomic_DNA"/>
</dbReference>
<keyword evidence="3" id="KW-1185">Reference proteome</keyword>
<evidence type="ECO:0000256" key="1">
    <source>
        <dbReference type="SAM" id="Phobius"/>
    </source>
</evidence>
<feature type="transmembrane region" description="Helical" evidence="1">
    <location>
        <begin position="56"/>
        <end position="75"/>
    </location>
</feature>
<keyword evidence="1" id="KW-0472">Membrane</keyword>
<name>A0A1G7TVI8_9BACL</name>
<evidence type="ECO:0000313" key="3">
    <source>
        <dbReference type="Proteomes" id="UP000198972"/>
    </source>
</evidence>
<proteinExistence type="predicted"/>
<gene>
    <name evidence="2" type="ORF">SAMN04488542_1401</name>
</gene>
<keyword evidence="1" id="KW-1133">Transmembrane helix</keyword>
<reference evidence="2 3" key="1">
    <citation type="submission" date="2016-10" db="EMBL/GenBank/DDBJ databases">
        <authorList>
            <person name="de Groot N.N."/>
        </authorList>
    </citation>
    <scope>NUCLEOTIDE SEQUENCE [LARGE SCALE GENOMIC DNA]</scope>
    <source>
        <strain evidence="2 3">DSM 28129</strain>
    </source>
</reference>
<protein>
    <submittedName>
        <fullName evidence="2">Uncharacterized protein</fullName>
    </submittedName>
</protein>
<evidence type="ECO:0000313" key="2">
    <source>
        <dbReference type="EMBL" id="SDG39228.1"/>
    </source>
</evidence>
<accession>A0A1G7TVI8</accession>